<accession>A0A8S5TC57</accession>
<reference evidence="1" key="1">
    <citation type="journal article" date="2021" name="Proc. Natl. Acad. Sci. U.S.A.">
        <title>A Catalog of Tens of Thousands of Viruses from Human Metagenomes Reveals Hidden Associations with Chronic Diseases.</title>
        <authorList>
            <person name="Tisza M.J."/>
            <person name="Buck C.B."/>
        </authorList>
    </citation>
    <scope>NUCLEOTIDE SEQUENCE</scope>
    <source>
        <strain evidence="1">CteEQ43</strain>
    </source>
</reference>
<sequence>MAERFLANVGKALIFKGNDFVGAGQTLTENTFSFSATPNEVRGGKSNPLLGRWFSDSTLNVTITNATFKLEYLAWTLGTTIEQGGIAFYESAGAGEKLTTAGQLELANTPASFNGTMIGWFKKPTDAGWTVGAITETGNKYYLTIADGKVGDVYCVKYPYMDENARMMTIPADFNPDELHIVIINDLYNADINVDSGASVVGQLITDIPRLGLDPSQDLTLNATSSAPTQLSGTAFRYATDDTCESAAIYGTMTEKVYGDKWQDNVRFLALEDAEMELATGDSETAIVRVVYGNGAAAQRKDNTNFTFTKISGDATVTNVGVVTAGSEASVISVTLTGYPNVNPAYIYVTVG</sequence>
<evidence type="ECO:0000313" key="1">
    <source>
        <dbReference type="EMBL" id="DAF60900.1"/>
    </source>
</evidence>
<name>A0A8S5TC57_9CAUD</name>
<dbReference type="EMBL" id="BK032799">
    <property type="protein sequence ID" value="DAF60900.1"/>
    <property type="molecule type" value="Genomic_DNA"/>
</dbReference>
<protein>
    <submittedName>
        <fullName evidence="1">Structural protein</fullName>
    </submittedName>
</protein>
<organism evidence="1">
    <name type="scientific">Siphoviridae sp. cteEQ43</name>
    <dbReference type="NCBI Taxonomy" id="2827905"/>
    <lineage>
        <taxon>Viruses</taxon>
        <taxon>Duplodnaviria</taxon>
        <taxon>Heunggongvirae</taxon>
        <taxon>Uroviricota</taxon>
        <taxon>Caudoviricetes</taxon>
    </lineage>
</organism>
<proteinExistence type="predicted"/>